<dbReference type="EMBL" id="FNHD01000001">
    <property type="protein sequence ID" value="SDL41661.1"/>
    <property type="molecule type" value="Genomic_DNA"/>
</dbReference>
<comment type="caution">
    <text evidence="1">The sequence shown here is derived from an EMBL/GenBank/DDBJ whole genome shotgun (WGS) entry which is preliminary data.</text>
</comment>
<gene>
    <name evidence="1" type="ORF">SAMN05216273_10171</name>
</gene>
<sequence length="59" mass="7180">MISKKRNFFGDFFFFSNFRHIIYDEKSLRKYTGKASNVYLYYNPEAKFWNEGIRAVINP</sequence>
<organism evidence="1 2">
    <name type="scientific">Chryseobacterium taihuense</name>
    <dbReference type="NCBI Taxonomy" id="1141221"/>
    <lineage>
        <taxon>Bacteria</taxon>
        <taxon>Pseudomonadati</taxon>
        <taxon>Bacteroidota</taxon>
        <taxon>Flavobacteriia</taxon>
        <taxon>Flavobacteriales</taxon>
        <taxon>Weeksellaceae</taxon>
        <taxon>Chryseobacterium group</taxon>
        <taxon>Chryseobacterium</taxon>
    </lineage>
</organism>
<name>A0ABY0QP14_9FLAO</name>
<evidence type="ECO:0000313" key="1">
    <source>
        <dbReference type="EMBL" id="SDL41661.1"/>
    </source>
</evidence>
<reference evidence="1 2" key="1">
    <citation type="submission" date="2016-10" db="EMBL/GenBank/DDBJ databases">
        <authorList>
            <person name="Varghese N."/>
            <person name="Submissions S."/>
        </authorList>
    </citation>
    <scope>NUCLEOTIDE SEQUENCE [LARGE SCALE GENOMIC DNA]</scope>
    <source>
        <strain evidence="1 2">CGMCC 1.10941</strain>
    </source>
</reference>
<accession>A0ABY0QP14</accession>
<protein>
    <submittedName>
        <fullName evidence="1">Uncharacterized protein</fullName>
    </submittedName>
</protein>
<keyword evidence="2" id="KW-1185">Reference proteome</keyword>
<evidence type="ECO:0000313" key="2">
    <source>
        <dbReference type="Proteomes" id="UP000199242"/>
    </source>
</evidence>
<proteinExistence type="predicted"/>
<dbReference type="Proteomes" id="UP000199242">
    <property type="component" value="Unassembled WGS sequence"/>
</dbReference>
<dbReference type="RefSeq" id="WP_089740954.1">
    <property type="nucleotide sequence ID" value="NZ_FNHD01000001.1"/>
</dbReference>